<sequence>MSRAHRTGSLELAAPGTLLLGAGRD</sequence>
<accession>A0A0A9HS39</accession>
<proteinExistence type="predicted"/>
<dbReference type="EMBL" id="GBRH01162158">
    <property type="protein sequence ID" value="JAE35738.1"/>
    <property type="molecule type" value="Transcribed_RNA"/>
</dbReference>
<reference evidence="1" key="2">
    <citation type="journal article" date="2015" name="Data Brief">
        <title>Shoot transcriptome of the giant reed, Arundo donax.</title>
        <authorList>
            <person name="Barrero R.A."/>
            <person name="Guerrero F.D."/>
            <person name="Moolhuijzen P."/>
            <person name="Goolsby J.A."/>
            <person name="Tidwell J."/>
            <person name="Bellgard S.E."/>
            <person name="Bellgard M.I."/>
        </authorList>
    </citation>
    <scope>NUCLEOTIDE SEQUENCE</scope>
    <source>
        <tissue evidence="1">Shoot tissue taken approximately 20 cm above the soil surface</tissue>
    </source>
</reference>
<organism evidence="1">
    <name type="scientific">Arundo donax</name>
    <name type="common">Giant reed</name>
    <name type="synonym">Donax arundinaceus</name>
    <dbReference type="NCBI Taxonomy" id="35708"/>
    <lineage>
        <taxon>Eukaryota</taxon>
        <taxon>Viridiplantae</taxon>
        <taxon>Streptophyta</taxon>
        <taxon>Embryophyta</taxon>
        <taxon>Tracheophyta</taxon>
        <taxon>Spermatophyta</taxon>
        <taxon>Magnoliopsida</taxon>
        <taxon>Liliopsida</taxon>
        <taxon>Poales</taxon>
        <taxon>Poaceae</taxon>
        <taxon>PACMAD clade</taxon>
        <taxon>Arundinoideae</taxon>
        <taxon>Arundineae</taxon>
        <taxon>Arundo</taxon>
    </lineage>
</organism>
<reference evidence="1" key="1">
    <citation type="submission" date="2014-09" db="EMBL/GenBank/DDBJ databases">
        <authorList>
            <person name="Magalhaes I.L.F."/>
            <person name="Oliveira U."/>
            <person name="Santos F.R."/>
            <person name="Vidigal T.H.D.A."/>
            <person name="Brescovit A.D."/>
            <person name="Santos A.J."/>
        </authorList>
    </citation>
    <scope>NUCLEOTIDE SEQUENCE</scope>
    <source>
        <tissue evidence="1">Shoot tissue taken approximately 20 cm above the soil surface</tissue>
    </source>
</reference>
<protein>
    <submittedName>
        <fullName evidence="1">Uncharacterized protein</fullName>
    </submittedName>
</protein>
<evidence type="ECO:0000313" key="1">
    <source>
        <dbReference type="EMBL" id="JAE35738.1"/>
    </source>
</evidence>
<name>A0A0A9HS39_ARUDO</name>
<dbReference type="AlphaFoldDB" id="A0A0A9HS39"/>